<feature type="transmembrane region" description="Helical" evidence="5">
    <location>
        <begin position="103"/>
        <end position="122"/>
    </location>
</feature>
<keyword evidence="3 5" id="KW-1133">Transmembrane helix</keyword>
<comment type="subcellular location">
    <subcellularLocation>
        <location evidence="1">Membrane</location>
        <topology evidence="1">Multi-pass membrane protein</topology>
    </subcellularLocation>
</comment>
<dbReference type="Gene3D" id="1.20.1420.30">
    <property type="entry name" value="NCX, central ion-binding region"/>
    <property type="match status" value="2"/>
</dbReference>
<dbReference type="EMBL" id="UOEM01000062">
    <property type="protein sequence ID" value="VAW13506.1"/>
    <property type="molecule type" value="Genomic_DNA"/>
</dbReference>
<dbReference type="PANTHER" id="PTHR10846:SF8">
    <property type="entry name" value="INNER MEMBRANE PROTEIN YRBG"/>
    <property type="match status" value="1"/>
</dbReference>
<dbReference type="InterPro" id="IPR004837">
    <property type="entry name" value="NaCa_Exmemb"/>
</dbReference>
<evidence type="ECO:0000256" key="1">
    <source>
        <dbReference type="ARBA" id="ARBA00004141"/>
    </source>
</evidence>
<organism evidence="7">
    <name type="scientific">hydrothermal vent metagenome</name>
    <dbReference type="NCBI Taxonomy" id="652676"/>
    <lineage>
        <taxon>unclassified sequences</taxon>
        <taxon>metagenomes</taxon>
        <taxon>ecological metagenomes</taxon>
    </lineage>
</organism>
<dbReference type="AlphaFoldDB" id="A0A3B0U288"/>
<evidence type="ECO:0000259" key="6">
    <source>
        <dbReference type="Pfam" id="PF01699"/>
    </source>
</evidence>
<evidence type="ECO:0000256" key="3">
    <source>
        <dbReference type="ARBA" id="ARBA00022989"/>
    </source>
</evidence>
<dbReference type="GO" id="GO:0006874">
    <property type="term" value="P:intracellular calcium ion homeostasis"/>
    <property type="evidence" value="ECO:0007669"/>
    <property type="project" value="TreeGrafter"/>
</dbReference>
<feature type="domain" description="Sodium/calcium exchanger membrane region" evidence="6">
    <location>
        <begin position="179"/>
        <end position="319"/>
    </location>
</feature>
<dbReference type="InterPro" id="IPR004481">
    <property type="entry name" value="K/Na/Ca-exchanger"/>
</dbReference>
<dbReference type="NCBIfam" id="TIGR00367">
    <property type="entry name" value="calcium/sodium antiporter"/>
    <property type="match status" value="1"/>
</dbReference>
<evidence type="ECO:0000313" key="7">
    <source>
        <dbReference type="EMBL" id="VAW13506.1"/>
    </source>
</evidence>
<evidence type="ECO:0000256" key="2">
    <source>
        <dbReference type="ARBA" id="ARBA00022692"/>
    </source>
</evidence>
<feature type="transmembrane region" description="Helical" evidence="5">
    <location>
        <begin position="71"/>
        <end position="91"/>
    </location>
</feature>
<dbReference type="GO" id="GO:0005262">
    <property type="term" value="F:calcium channel activity"/>
    <property type="evidence" value="ECO:0007669"/>
    <property type="project" value="TreeGrafter"/>
</dbReference>
<sequence>MSYILLLSGFVLLIGSGDLLVRGATAMALRLGIPTLIVGLTVVAFGTSAPELMVSVNAALSGAPGIAVGNVVGSNIANILLVLGLPAIFRATDCCAPHVRRNTVFMIGATILFIVLCFFGPLNFWHGALLFSLIVAFLFASGHSASKMMAENRAAKSNGDSPCELDSAGAMGTTWPVIAGFVVFGLIGLPFGAEMVVDGATGIAVGFGIDEAAIGLTVVALGTSLPELTTALIAVLHRHGGMAIGNIIGSNLFNLLAVMGLTAMVAPVPIPAHILSVDLWVMLAAALLVVPITFFKIPITRAPAMLMVIAYGVYVAFVFTSAFPNPAAETVKLGTHASP</sequence>
<dbReference type="GO" id="GO:0005886">
    <property type="term" value="C:plasma membrane"/>
    <property type="evidence" value="ECO:0007669"/>
    <property type="project" value="TreeGrafter"/>
</dbReference>
<feature type="transmembrane region" description="Helical" evidence="5">
    <location>
        <begin position="279"/>
        <end position="297"/>
    </location>
</feature>
<dbReference type="InterPro" id="IPR044880">
    <property type="entry name" value="NCX_ion-bd_dom_sf"/>
</dbReference>
<protein>
    <submittedName>
        <fullName evidence="7">Inner membrane protein YrbG, predicted calcium/sodium:proton antiporter</fullName>
    </submittedName>
</protein>
<feature type="transmembrane region" description="Helical" evidence="5">
    <location>
        <begin position="128"/>
        <end position="146"/>
    </location>
</feature>
<gene>
    <name evidence="7" type="ORF">MNBD_ALPHA09-1735</name>
</gene>
<evidence type="ECO:0000256" key="5">
    <source>
        <dbReference type="SAM" id="Phobius"/>
    </source>
</evidence>
<dbReference type="PANTHER" id="PTHR10846">
    <property type="entry name" value="SODIUM/POTASSIUM/CALCIUM EXCHANGER"/>
    <property type="match status" value="1"/>
</dbReference>
<feature type="transmembrane region" description="Helical" evidence="5">
    <location>
        <begin position="304"/>
        <end position="323"/>
    </location>
</feature>
<reference evidence="7" key="1">
    <citation type="submission" date="2018-06" db="EMBL/GenBank/DDBJ databases">
        <authorList>
            <person name="Zhirakovskaya E."/>
        </authorList>
    </citation>
    <scope>NUCLEOTIDE SEQUENCE</scope>
</reference>
<accession>A0A3B0U288</accession>
<dbReference type="Pfam" id="PF01699">
    <property type="entry name" value="Na_Ca_ex"/>
    <property type="match status" value="2"/>
</dbReference>
<evidence type="ECO:0000256" key="4">
    <source>
        <dbReference type="ARBA" id="ARBA00023136"/>
    </source>
</evidence>
<feature type="transmembrane region" description="Helical" evidence="5">
    <location>
        <begin position="213"/>
        <end position="236"/>
    </location>
</feature>
<feature type="transmembrane region" description="Helical" evidence="5">
    <location>
        <begin position="248"/>
        <end position="267"/>
    </location>
</feature>
<keyword evidence="4 5" id="KW-0472">Membrane</keyword>
<feature type="domain" description="Sodium/calcium exchanger membrane region" evidence="6">
    <location>
        <begin position="2"/>
        <end position="140"/>
    </location>
</feature>
<keyword evidence="2 5" id="KW-0812">Transmembrane</keyword>
<proteinExistence type="predicted"/>
<dbReference type="GO" id="GO:0008273">
    <property type="term" value="F:calcium, potassium:sodium antiporter activity"/>
    <property type="evidence" value="ECO:0007669"/>
    <property type="project" value="TreeGrafter"/>
</dbReference>
<name>A0A3B0U288_9ZZZZ</name>
<feature type="transmembrane region" description="Helical" evidence="5">
    <location>
        <begin position="175"/>
        <end position="193"/>
    </location>
</feature>